<organism evidence="1 2">
    <name type="scientific">Burkholderia ubonensis</name>
    <dbReference type="NCBI Taxonomy" id="101571"/>
    <lineage>
        <taxon>Bacteria</taxon>
        <taxon>Pseudomonadati</taxon>
        <taxon>Pseudomonadota</taxon>
        <taxon>Betaproteobacteria</taxon>
        <taxon>Burkholderiales</taxon>
        <taxon>Burkholderiaceae</taxon>
        <taxon>Burkholderia</taxon>
        <taxon>Burkholderia cepacia complex</taxon>
    </lineage>
</organism>
<accession>A0AB73FXJ0</accession>
<dbReference type="Proteomes" id="UP000061665">
    <property type="component" value="Unassembled WGS sequence"/>
</dbReference>
<name>A0AB73FXJ0_9BURK</name>
<reference evidence="1 2" key="1">
    <citation type="submission" date="2015-11" db="EMBL/GenBank/DDBJ databases">
        <title>Expanding the genomic diversity of Burkholderia species for the development of highly accurate diagnostics.</title>
        <authorList>
            <person name="Sahl J."/>
            <person name="Keim P."/>
            <person name="Wagner D."/>
        </authorList>
    </citation>
    <scope>NUCLEOTIDE SEQUENCE [LARGE SCALE GENOMIC DNA]</scope>
    <source>
        <strain evidence="1 2">MSMB2058</strain>
    </source>
</reference>
<dbReference type="EMBL" id="LOZE01000083">
    <property type="protein sequence ID" value="KVM28626.1"/>
    <property type="molecule type" value="Genomic_DNA"/>
</dbReference>
<sequence>MNAYSIDVSSLGDTVWVTAHDGSCVGRFSKRFGIDVHRTVTEQLAGADQCLHCTHAPAGAIEWSIFREAIAKHYRIEVPVDAISF</sequence>
<gene>
    <name evidence="1" type="ORF">WJ53_09205</name>
</gene>
<proteinExistence type="predicted"/>
<comment type="caution">
    <text evidence="1">The sequence shown here is derived from an EMBL/GenBank/DDBJ whole genome shotgun (WGS) entry which is preliminary data.</text>
</comment>
<dbReference type="AlphaFoldDB" id="A0AB73FXJ0"/>
<evidence type="ECO:0000313" key="2">
    <source>
        <dbReference type="Proteomes" id="UP000061665"/>
    </source>
</evidence>
<protein>
    <submittedName>
        <fullName evidence="1">Uncharacterized protein</fullName>
    </submittedName>
</protein>
<evidence type="ECO:0000313" key="1">
    <source>
        <dbReference type="EMBL" id="KVM28626.1"/>
    </source>
</evidence>